<dbReference type="AlphaFoldDB" id="A0A4Z2E3F6"/>
<feature type="compositionally biased region" description="Basic and acidic residues" evidence="1">
    <location>
        <begin position="18"/>
        <end position="36"/>
    </location>
</feature>
<dbReference type="Proteomes" id="UP000314294">
    <property type="component" value="Unassembled WGS sequence"/>
</dbReference>
<proteinExistence type="predicted"/>
<protein>
    <submittedName>
        <fullName evidence="2">Uncharacterized protein</fullName>
    </submittedName>
</protein>
<name>A0A4Z2E3F6_9TELE</name>
<organism evidence="2 3">
    <name type="scientific">Liparis tanakae</name>
    <name type="common">Tanaka's snailfish</name>
    <dbReference type="NCBI Taxonomy" id="230148"/>
    <lineage>
        <taxon>Eukaryota</taxon>
        <taxon>Metazoa</taxon>
        <taxon>Chordata</taxon>
        <taxon>Craniata</taxon>
        <taxon>Vertebrata</taxon>
        <taxon>Euteleostomi</taxon>
        <taxon>Actinopterygii</taxon>
        <taxon>Neopterygii</taxon>
        <taxon>Teleostei</taxon>
        <taxon>Neoteleostei</taxon>
        <taxon>Acanthomorphata</taxon>
        <taxon>Eupercaria</taxon>
        <taxon>Perciformes</taxon>
        <taxon>Cottioidei</taxon>
        <taxon>Cottales</taxon>
        <taxon>Liparidae</taxon>
        <taxon>Liparis</taxon>
    </lineage>
</organism>
<evidence type="ECO:0000313" key="2">
    <source>
        <dbReference type="EMBL" id="TNN23259.1"/>
    </source>
</evidence>
<evidence type="ECO:0000256" key="1">
    <source>
        <dbReference type="SAM" id="MobiDB-lite"/>
    </source>
</evidence>
<feature type="compositionally biased region" description="Basic and acidic residues" evidence="1">
    <location>
        <begin position="60"/>
        <end position="69"/>
    </location>
</feature>
<accession>A0A4Z2E3F6</accession>
<comment type="caution">
    <text evidence="2">The sequence shown here is derived from an EMBL/GenBank/DDBJ whole genome shotgun (WGS) entry which is preliminary data.</text>
</comment>
<evidence type="ECO:0000313" key="3">
    <source>
        <dbReference type="Proteomes" id="UP000314294"/>
    </source>
</evidence>
<keyword evidence="3" id="KW-1185">Reference proteome</keyword>
<feature type="region of interest" description="Disordered" evidence="1">
    <location>
        <begin position="1"/>
        <end position="69"/>
    </location>
</feature>
<feature type="compositionally biased region" description="Acidic residues" evidence="1">
    <location>
        <begin position="37"/>
        <end position="57"/>
    </location>
</feature>
<reference evidence="2 3" key="1">
    <citation type="submission" date="2019-03" db="EMBL/GenBank/DDBJ databases">
        <title>First draft genome of Liparis tanakae, snailfish: a comprehensive survey of snailfish specific genes.</title>
        <authorList>
            <person name="Kim W."/>
            <person name="Song I."/>
            <person name="Jeong J.-H."/>
            <person name="Kim D."/>
            <person name="Kim S."/>
            <person name="Ryu S."/>
            <person name="Song J.Y."/>
            <person name="Lee S.K."/>
        </authorList>
    </citation>
    <scope>NUCLEOTIDE SEQUENCE [LARGE SCALE GENOMIC DNA]</scope>
    <source>
        <tissue evidence="2">Muscle</tissue>
    </source>
</reference>
<gene>
    <name evidence="2" type="ORF">EYF80_066622</name>
</gene>
<sequence>MPEHERDVMQSSSLRDSMFSEDRVNVANGREIKEDMNGEDMNGEDMSDEDMNDEDINEGSLKEHSKGTP</sequence>
<dbReference type="EMBL" id="SRLO01019175">
    <property type="protein sequence ID" value="TNN23259.1"/>
    <property type="molecule type" value="Genomic_DNA"/>
</dbReference>